<dbReference type="InterPro" id="IPR036047">
    <property type="entry name" value="F-box-like_dom_sf"/>
</dbReference>
<dbReference type="AlphaFoldDB" id="A0A9D5BPH6"/>
<name>A0A9D5BPH6_PEA</name>
<feature type="domain" description="F-box" evidence="2">
    <location>
        <begin position="27"/>
        <end position="74"/>
    </location>
</feature>
<dbReference type="Gramene" id="Psat01G0513300-T1">
    <property type="protein sequence ID" value="KAI5447562.1"/>
    <property type="gene ID" value="KIW84_015133"/>
</dbReference>
<dbReference type="InterPro" id="IPR006553">
    <property type="entry name" value="Leu-rich_rpt_Cys-con_subtyp"/>
</dbReference>
<dbReference type="InterPro" id="IPR001810">
    <property type="entry name" value="F-box_dom"/>
</dbReference>
<dbReference type="Pfam" id="PF12937">
    <property type="entry name" value="F-box-like"/>
    <property type="match status" value="1"/>
</dbReference>
<keyword evidence="4" id="KW-1185">Reference proteome</keyword>
<dbReference type="CDD" id="cd22164">
    <property type="entry name" value="F-box_AtSKIP19-like"/>
    <property type="match status" value="1"/>
</dbReference>
<dbReference type="EMBL" id="JAMSHJ010000001">
    <property type="protein sequence ID" value="KAI5447562.1"/>
    <property type="molecule type" value="Genomic_DNA"/>
</dbReference>
<accession>A0A9D5BPH6</accession>
<dbReference type="PANTHER" id="PTHR38926:SF65">
    <property type="entry name" value="F-BOX_LRR PROTEIN"/>
    <property type="match status" value="1"/>
</dbReference>
<dbReference type="SUPFAM" id="SSF52047">
    <property type="entry name" value="RNI-like"/>
    <property type="match status" value="1"/>
</dbReference>
<dbReference type="OrthoDB" id="2095648at2759"/>
<dbReference type="SUPFAM" id="SSF81383">
    <property type="entry name" value="F-box domain"/>
    <property type="match status" value="1"/>
</dbReference>
<dbReference type="SMART" id="SM00367">
    <property type="entry name" value="LRR_CC"/>
    <property type="match status" value="3"/>
</dbReference>
<dbReference type="InterPro" id="IPR032675">
    <property type="entry name" value="LRR_dom_sf"/>
</dbReference>
<comment type="caution">
    <text evidence="3">The sequence shown here is derived from an EMBL/GenBank/DDBJ whole genome shotgun (WGS) entry which is preliminary data.</text>
</comment>
<dbReference type="PANTHER" id="PTHR38926">
    <property type="entry name" value="F-BOX DOMAIN CONTAINING PROTEIN, EXPRESSED"/>
    <property type="match status" value="1"/>
</dbReference>
<evidence type="ECO:0000313" key="4">
    <source>
        <dbReference type="Proteomes" id="UP001058974"/>
    </source>
</evidence>
<feature type="region of interest" description="Disordered" evidence="1">
    <location>
        <begin position="1"/>
        <end position="21"/>
    </location>
</feature>
<reference evidence="3 4" key="1">
    <citation type="journal article" date="2022" name="Nat. Genet.">
        <title>Improved pea reference genome and pan-genome highlight genomic features and evolutionary characteristics.</title>
        <authorList>
            <person name="Yang T."/>
            <person name="Liu R."/>
            <person name="Luo Y."/>
            <person name="Hu S."/>
            <person name="Wang D."/>
            <person name="Wang C."/>
            <person name="Pandey M.K."/>
            <person name="Ge S."/>
            <person name="Xu Q."/>
            <person name="Li N."/>
            <person name="Li G."/>
            <person name="Huang Y."/>
            <person name="Saxena R.K."/>
            <person name="Ji Y."/>
            <person name="Li M."/>
            <person name="Yan X."/>
            <person name="He Y."/>
            <person name="Liu Y."/>
            <person name="Wang X."/>
            <person name="Xiang C."/>
            <person name="Varshney R.K."/>
            <person name="Ding H."/>
            <person name="Gao S."/>
            <person name="Zong X."/>
        </authorList>
    </citation>
    <scope>NUCLEOTIDE SEQUENCE [LARGE SCALE GENOMIC DNA]</scope>
    <source>
        <strain evidence="3 4">cv. Zhongwan 6</strain>
    </source>
</reference>
<proteinExistence type="predicted"/>
<sequence length="308" mass="34959">MDLLPPLSPPSSVISSSNSNAVMDSGERNWPDLPRDIVLSIFVKLDLNDLLTHAYSVCTTWRNISKDPSLYRNISMPNLCSLKAFSDLEMLYRRAIDYSCGQTVDVSIEFLGTDDLLRHLANSASHLGRLRLELCYSVTDRGLCEVAEKFPYLEELDISISGLSHESLRAIGRCCPRLKTFKFNFKSYRHQGTENDHEAFAIANSMSGLCHLQLIGNKMTKDGLLAILDRCTQLESLDIRRCYNIDFIASLAKRCKEQIKYLHLPYDATDDMSVVSEGDLDRSSVDDYEFSYGSEISQYNSDDNYYDF</sequence>
<dbReference type="Proteomes" id="UP001058974">
    <property type="component" value="Chromosome 1"/>
</dbReference>
<evidence type="ECO:0000313" key="3">
    <source>
        <dbReference type="EMBL" id="KAI5447562.1"/>
    </source>
</evidence>
<dbReference type="Gene3D" id="1.20.1280.50">
    <property type="match status" value="1"/>
</dbReference>
<gene>
    <name evidence="3" type="ORF">KIW84_015133</name>
</gene>
<evidence type="ECO:0000259" key="2">
    <source>
        <dbReference type="PROSITE" id="PS50181"/>
    </source>
</evidence>
<organism evidence="3 4">
    <name type="scientific">Pisum sativum</name>
    <name type="common">Garden pea</name>
    <name type="synonym">Lathyrus oleraceus</name>
    <dbReference type="NCBI Taxonomy" id="3888"/>
    <lineage>
        <taxon>Eukaryota</taxon>
        <taxon>Viridiplantae</taxon>
        <taxon>Streptophyta</taxon>
        <taxon>Embryophyta</taxon>
        <taxon>Tracheophyta</taxon>
        <taxon>Spermatophyta</taxon>
        <taxon>Magnoliopsida</taxon>
        <taxon>eudicotyledons</taxon>
        <taxon>Gunneridae</taxon>
        <taxon>Pentapetalae</taxon>
        <taxon>rosids</taxon>
        <taxon>fabids</taxon>
        <taxon>Fabales</taxon>
        <taxon>Fabaceae</taxon>
        <taxon>Papilionoideae</taxon>
        <taxon>50 kb inversion clade</taxon>
        <taxon>NPAAA clade</taxon>
        <taxon>Hologalegina</taxon>
        <taxon>IRL clade</taxon>
        <taxon>Fabeae</taxon>
        <taxon>Lathyrus</taxon>
    </lineage>
</organism>
<evidence type="ECO:0000256" key="1">
    <source>
        <dbReference type="SAM" id="MobiDB-lite"/>
    </source>
</evidence>
<protein>
    <recommendedName>
        <fullName evidence="2">F-box domain-containing protein</fullName>
    </recommendedName>
</protein>
<dbReference type="Gene3D" id="3.80.10.10">
    <property type="entry name" value="Ribonuclease Inhibitor"/>
    <property type="match status" value="2"/>
</dbReference>
<feature type="compositionally biased region" description="Low complexity" evidence="1">
    <location>
        <begin position="1"/>
        <end position="19"/>
    </location>
</feature>
<dbReference type="PROSITE" id="PS50181">
    <property type="entry name" value="FBOX"/>
    <property type="match status" value="1"/>
</dbReference>